<feature type="domain" description="Glycosyl hydrolase family 36 C-terminal" evidence="5">
    <location>
        <begin position="608"/>
        <end position="684"/>
    </location>
</feature>
<dbReference type="InterPro" id="IPR000111">
    <property type="entry name" value="Glyco_hydro_27/36_CS"/>
</dbReference>
<accession>A0A6J6BH88</accession>
<feature type="domain" description="Glycosyl hydrolase family 36 N-terminal" evidence="6">
    <location>
        <begin position="23"/>
        <end position="248"/>
    </location>
</feature>
<evidence type="ECO:0000259" key="5">
    <source>
        <dbReference type="Pfam" id="PF16874"/>
    </source>
</evidence>
<dbReference type="InterPro" id="IPR017853">
    <property type="entry name" value="GH"/>
</dbReference>
<dbReference type="PROSITE" id="PS00512">
    <property type="entry name" value="ALPHA_GALACTOSIDASE"/>
    <property type="match status" value="1"/>
</dbReference>
<dbReference type="CDD" id="cd14791">
    <property type="entry name" value="GH36"/>
    <property type="match status" value="1"/>
</dbReference>
<keyword evidence="4" id="KW-0326">Glycosidase</keyword>
<dbReference type="Pfam" id="PF02065">
    <property type="entry name" value="Melibiase"/>
    <property type="match status" value="1"/>
</dbReference>
<reference evidence="7" key="1">
    <citation type="submission" date="2020-05" db="EMBL/GenBank/DDBJ databases">
        <authorList>
            <person name="Chiriac C."/>
            <person name="Salcher M."/>
            <person name="Ghai R."/>
            <person name="Kavagutti S V."/>
        </authorList>
    </citation>
    <scope>NUCLEOTIDE SEQUENCE</scope>
</reference>
<sequence>MTKQSAILSAATSSLLIEVVNGALVIRHWGAVLVGDHGDVAVAGRVSIANSSWDEPQFPGVMRESARGFLGRPALSGHRNGQAWSTKFEVTDFHHVENHCAITLRDFHAELEVLITYDLDVHGVLKQSARVKNIGTTDYCLNEFINWLPLPQEANQTLDFTGRWSNERQPQRRDIQTGTWIRDSREGRSGHNFSIADIALTSHTTFQSGQAWATSIAWSGNSQYLVERGFDGQQAIGAGELLLPGELILAPNEIYQAPIVFAVYSDKGLDGVSAAFHAHVRAREVHPKRARPLTLNMWEALYFKHDENKIRELVDVAAEIGIERVVLDDGWFHLRRDDHAGLGDWTIDPAVWPNGLNPIIEYINAKGIEFGLWFEGEMVNPDSDLYRLHPEWILHEGDRVPPLWRHQLVLDLGHEGAYNHVLEQTSSILSAHNIAYIKWDHNRVLVDAGHLGKAGVRRQTQAIYKLFAELKKRHPGLEIESCASGGARIDLGVIDLVDRFWTSDNNDALERQRIQRWTSQVIPPELLGTHIGPTHGHQTGRTLELSMRATTALFGHAGIEWDITEASEEERKHLATWAAYYKENRGLLHSGKSVRMDYPDEHGYLYGVISHDKSKAIFAYVQLTPTVAIHPAALKFADLDHNATYSVKAVYPAGAPRFMLIAPPQWLDGVKLSGSALATIGVAAPILAPANAILIEVTKV</sequence>
<proteinExistence type="predicted"/>
<evidence type="ECO:0000313" key="7">
    <source>
        <dbReference type="EMBL" id="CAB4538356.1"/>
    </source>
</evidence>
<dbReference type="InterPro" id="IPR038417">
    <property type="entry name" value="Alpga-gal_N_sf"/>
</dbReference>
<dbReference type="Gene3D" id="3.20.20.70">
    <property type="entry name" value="Aldolase class I"/>
    <property type="match status" value="1"/>
</dbReference>
<dbReference type="Gene3D" id="2.60.40.1180">
    <property type="entry name" value="Golgi alpha-mannosidase II"/>
    <property type="match status" value="1"/>
</dbReference>
<dbReference type="PIRSF" id="PIRSF005536">
    <property type="entry name" value="Agal"/>
    <property type="match status" value="1"/>
</dbReference>
<evidence type="ECO:0000256" key="1">
    <source>
        <dbReference type="ARBA" id="ARBA00001255"/>
    </source>
</evidence>
<dbReference type="SUPFAM" id="SSF51445">
    <property type="entry name" value="(Trans)glycosidases"/>
    <property type="match status" value="1"/>
</dbReference>
<dbReference type="Gene3D" id="2.70.98.60">
    <property type="entry name" value="alpha-galactosidase from lactobacil brevis"/>
    <property type="match status" value="1"/>
</dbReference>
<dbReference type="Pfam" id="PF16874">
    <property type="entry name" value="Glyco_hydro_36C"/>
    <property type="match status" value="1"/>
</dbReference>
<dbReference type="AlphaFoldDB" id="A0A6J6BH88"/>
<dbReference type="EMBL" id="CAEZSI010000053">
    <property type="protein sequence ID" value="CAB4538356.1"/>
    <property type="molecule type" value="Genomic_DNA"/>
</dbReference>
<name>A0A6J6BH88_9ZZZZ</name>
<dbReference type="InterPro" id="IPR050985">
    <property type="entry name" value="Alpha-glycosidase_related"/>
</dbReference>
<comment type="catalytic activity">
    <reaction evidence="1">
        <text>Hydrolysis of terminal, non-reducing alpha-D-galactose residues in alpha-D-galactosides, including galactose oligosaccharides, galactomannans and galactolipids.</text>
        <dbReference type="EC" id="3.2.1.22"/>
    </reaction>
</comment>
<dbReference type="EC" id="3.2.1.22" evidence="2"/>
<evidence type="ECO:0000256" key="2">
    <source>
        <dbReference type="ARBA" id="ARBA00012755"/>
    </source>
</evidence>
<dbReference type="Pfam" id="PF16875">
    <property type="entry name" value="Glyco_hydro_36N"/>
    <property type="match status" value="1"/>
</dbReference>
<dbReference type="PANTHER" id="PTHR43053">
    <property type="entry name" value="GLYCOSIDASE FAMILY 31"/>
    <property type="match status" value="1"/>
</dbReference>
<evidence type="ECO:0000259" key="6">
    <source>
        <dbReference type="Pfam" id="PF16875"/>
    </source>
</evidence>
<organism evidence="7">
    <name type="scientific">freshwater metagenome</name>
    <dbReference type="NCBI Taxonomy" id="449393"/>
    <lineage>
        <taxon>unclassified sequences</taxon>
        <taxon>metagenomes</taxon>
        <taxon>ecological metagenomes</taxon>
    </lineage>
</organism>
<dbReference type="InterPro" id="IPR031704">
    <property type="entry name" value="Glyco_hydro_36_N"/>
</dbReference>
<dbReference type="FunFam" id="3.20.20.70:FF:000118">
    <property type="entry name" value="Alpha-galactosidase"/>
    <property type="match status" value="1"/>
</dbReference>
<evidence type="ECO:0000256" key="4">
    <source>
        <dbReference type="ARBA" id="ARBA00023295"/>
    </source>
</evidence>
<protein>
    <recommendedName>
        <fullName evidence="2">alpha-galactosidase</fullName>
        <ecNumber evidence="2">3.2.1.22</ecNumber>
    </recommendedName>
</protein>
<dbReference type="GO" id="GO:0004557">
    <property type="term" value="F:alpha-galactosidase activity"/>
    <property type="evidence" value="ECO:0007669"/>
    <property type="project" value="UniProtKB-EC"/>
</dbReference>
<dbReference type="InterPro" id="IPR002252">
    <property type="entry name" value="Glyco_hydro_36"/>
</dbReference>
<dbReference type="InterPro" id="IPR013780">
    <property type="entry name" value="Glyco_hydro_b"/>
</dbReference>
<gene>
    <name evidence="7" type="ORF">UFOPK1412_00517</name>
</gene>
<keyword evidence="3" id="KW-0378">Hydrolase</keyword>
<evidence type="ECO:0000256" key="3">
    <source>
        <dbReference type="ARBA" id="ARBA00022801"/>
    </source>
</evidence>
<dbReference type="InterPro" id="IPR031705">
    <property type="entry name" value="Glyco_hydro_36_C"/>
</dbReference>
<dbReference type="GO" id="GO:0016052">
    <property type="term" value="P:carbohydrate catabolic process"/>
    <property type="evidence" value="ECO:0007669"/>
    <property type="project" value="InterPro"/>
</dbReference>
<dbReference type="InterPro" id="IPR013785">
    <property type="entry name" value="Aldolase_TIM"/>
</dbReference>
<dbReference type="PRINTS" id="PR00743">
    <property type="entry name" value="GLHYDRLASE36"/>
</dbReference>
<dbReference type="PANTHER" id="PTHR43053:SF3">
    <property type="entry name" value="ALPHA-GALACTOSIDASE C-RELATED"/>
    <property type="match status" value="1"/>
</dbReference>